<accession>A0ABV8DZV8</accession>
<dbReference type="RefSeq" id="WP_378615767.1">
    <property type="nucleotide sequence ID" value="NZ_JBHSAX010000022.1"/>
</dbReference>
<keyword evidence="1" id="KW-0472">Membrane</keyword>
<feature type="domain" description="DUF1980" evidence="2">
    <location>
        <begin position="140"/>
        <end position="234"/>
    </location>
</feature>
<reference evidence="4" key="1">
    <citation type="journal article" date="2019" name="Int. J. Syst. Evol. Microbiol.">
        <title>The Global Catalogue of Microorganisms (GCM) 10K type strain sequencing project: providing services to taxonomists for standard genome sequencing and annotation.</title>
        <authorList>
            <consortium name="The Broad Institute Genomics Platform"/>
            <consortium name="The Broad Institute Genome Sequencing Center for Infectious Disease"/>
            <person name="Wu L."/>
            <person name="Ma J."/>
        </authorList>
    </citation>
    <scope>NUCLEOTIDE SEQUENCE [LARGE SCALE GENOMIC DNA]</scope>
    <source>
        <strain evidence="4">CGMCC 4.7330</strain>
    </source>
</reference>
<feature type="transmembrane region" description="Helical" evidence="1">
    <location>
        <begin position="73"/>
        <end position="90"/>
    </location>
</feature>
<sequence length="236" mass="25280">MRRETENLLLLLVGATVLVITLNGSYLRYVKAGLYPFLLAAGAGFVLLALIAIGRDIRRGGRDVPHGHGRAPWLLLVPVAALLLIAPPALGSEVLVTGSAVRPAGPGDGAAQRALPPLRAGEAPRLQIVDLVHRAVWDTSGSLAGREVRISGFVARPGGPEVDLVRVVISCCVADARYVYVHLAGLPEAVEDDAWIEVRGFVEPGSARRDPELAPTVRVAGFHRIEVPEMRYEYAR</sequence>
<evidence type="ECO:0000313" key="4">
    <source>
        <dbReference type="Proteomes" id="UP001595696"/>
    </source>
</evidence>
<feature type="transmembrane region" description="Helical" evidence="1">
    <location>
        <begin position="7"/>
        <end position="27"/>
    </location>
</feature>
<protein>
    <submittedName>
        <fullName evidence="3">TIGR03943 family putative permease subunit</fullName>
    </submittedName>
</protein>
<keyword evidence="1" id="KW-1133">Transmembrane helix</keyword>
<evidence type="ECO:0000259" key="2">
    <source>
        <dbReference type="Pfam" id="PF21537"/>
    </source>
</evidence>
<dbReference type="InterPro" id="IPR048447">
    <property type="entry name" value="DUF1980_C"/>
</dbReference>
<keyword evidence="4" id="KW-1185">Reference proteome</keyword>
<proteinExistence type="predicted"/>
<evidence type="ECO:0000313" key="3">
    <source>
        <dbReference type="EMBL" id="MFC3965698.1"/>
    </source>
</evidence>
<organism evidence="3 4">
    <name type="scientific">Nocardia jiangsuensis</name>
    <dbReference type="NCBI Taxonomy" id="1691563"/>
    <lineage>
        <taxon>Bacteria</taxon>
        <taxon>Bacillati</taxon>
        <taxon>Actinomycetota</taxon>
        <taxon>Actinomycetes</taxon>
        <taxon>Mycobacteriales</taxon>
        <taxon>Nocardiaceae</taxon>
        <taxon>Nocardia</taxon>
    </lineage>
</organism>
<gene>
    <name evidence="3" type="ORF">ACFO0B_27225</name>
</gene>
<name>A0ABV8DZV8_9NOCA</name>
<dbReference type="NCBIfam" id="TIGR03943">
    <property type="entry name" value="TIGR03943 family putative permease subunit"/>
    <property type="match status" value="1"/>
</dbReference>
<evidence type="ECO:0000256" key="1">
    <source>
        <dbReference type="SAM" id="Phobius"/>
    </source>
</evidence>
<feature type="transmembrane region" description="Helical" evidence="1">
    <location>
        <begin position="33"/>
        <end position="53"/>
    </location>
</feature>
<comment type="caution">
    <text evidence="3">The sequence shown here is derived from an EMBL/GenBank/DDBJ whole genome shotgun (WGS) entry which is preliminary data.</text>
</comment>
<keyword evidence="1" id="KW-0812">Transmembrane</keyword>
<dbReference type="EMBL" id="JBHSAX010000022">
    <property type="protein sequence ID" value="MFC3965698.1"/>
    <property type="molecule type" value="Genomic_DNA"/>
</dbReference>
<dbReference type="InterPro" id="IPR015402">
    <property type="entry name" value="DUF1980"/>
</dbReference>
<dbReference type="Proteomes" id="UP001595696">
    <property type="component" value="Unassembled WGS sequence"/>
</dbReference>
<dbReference type="Pfam" id="PF21537">
    <property type="entry name" value="DUF1980_C"/>
    <property type="match status" value="1"/>
</dbReference>